<evidence type="ECO:0000256" key="1">
    <source>
        <dbReference type="SAM" id="Phobius"/>
    </source>
</evidence>
<proteinExistence type="predicted"/>
<name>A0ABR7H4N8_9FIRM</name>
<evidence type="ECO:0000313" key="3">
    <source>
        <dbReference type="Proteomes" id="UP000634672"/>
    </source>
</evidence>
<keyword evidence="1" id="KW-1133">Transmembrane helix</keyword>
<evidence type="ECO:0008006" key="4">
    <source>
        <dbReference type="Google" id="ProtNLM"/>
    </source>
</evidence>
<dbReference type="EMBL" id="JACOPB010000003">
    <property type="protein sequence ID" value="MBC5708189.1"/>
    <property type="molecule type" value="Genomic_DNA"/>
</dbReference>
<accession>A0ABR7H4N8</accession>
<comment type="caution">
    <text evidence="2">The sequence shown here is derived from an EMBL/GenBank/DDBJ whole genome shotgun (WGS) entry which is preliminary data.</text>
</comment>
<organism evidence="2 3">
    <name type="scientific">Hungatella hominis</name>
    <dbReference type="NCBI Taxonomy" id="2763050"/>
    <lineage>
        <taxon>Bacteria</taxon>
        <taxon>Bacillati</taxon>
        <taxon>Bacillota</taxon>
        <taxon>Clostridia</taxon>
        <taxon>Lachnospirales</taxon>
        <taxon>Lachnospiraceae</taxon>
        <taxon>Hungatella</taxon>
    </lineage>
</organism>
<reference evidence="2 3" key="1">
    <citation type="submission" date="2020-08" db="EMBL/GenBank/DDBJ databases">
        <title>Genome public.</title>
        <authorList>
            <person name="Liu C."/>
            <person name="Sun Q."/>
        </authorList>
    </citation>
    <scope>NUCLEOTIDE SEQUENCE [LARGE SCALE GENOMIC DNA]</scope>
    <source>
        <strain evidence="2 3">NSJ-66</strain>
    </source>
</reference>
<keyword evidence="1" id="KW-0472">Membrane</keyword>
<dbReference type="Proteomes" id="UP000634672">
    <property type="component" value="Unassembled WGS sequence"/>
</dbReference>
<sequence length="195" mass="21937">MIGIRKNEYPSKKTVNLIIHEKTISSPTRAIPVFLGFLAVLALFVKFGVMVPLDRMYAAQAALGQVQSELDGYIQYNRDYDEVRERYSQYFSDYLNEDEAVLQDRLEVLNLLEERVMNRADIESISIRGNVCRMVITELPLYQVSAIVEDLEESPLVQYISVSTASTEKRADNEAAQSQQSVSADLTITLTGGTS</sequence>
<keyword evidence="1" id="KW-0812">Transmembrane</keyword>
<protein>
    <recommendedName>
        <fullName evidence="4">SpoIIIAH-like family protein</fullName>
    </recommendedName>
</protein>
<feature type="transmembrane region" description="Helical" evidence="1">
    <location>
        <begin position="30"/>
        <end position="49"/>
    </location>
</feature>
<keyword evidence="3" id="KW-1185">Reference proteome</keyword>
<evidence type="ECO:0000313" key="2">
    <source>
        <dbReference type="EMBL" id="MBC5708189.1"/>
    </source>
</evidence>
<dbReference type="RefSeq" id="WP_187021049.1">
    <property type="nucleotide sequence ID" value="NZ_JACOPB010000003.1"/>
</dbReference>
<gene>
    <name evidence="2" type="ORF">H8S75_09520</name>
</gene>